<dbReference type="Proteomes" id="UP000462362">
    <property type="component" value="Unassembled WGS sequence"/>
</dbReference>
<name>A0A6I3S909_9BURK</name>
<sequence length="62" mass="7201">MTKVFFKPSDAKPWTAEELQRIKSIRDEDIDYSDIPPTSPEDWGKAVRGKFYRPAQKSASRK</sequence>
<protein>
    <submittedName>
        <fullName evidence="1">Toxin-antitoxin system antitoxin subunit</fullName>
    </submittedName>
</protein>
<evidence type="ECO:0000313" key="1">
    <source>
        <dbReference type="EMBL" id="MTU43978.1"/>
    </source>
</evidence>
<gene>
    <name evidence="1" type="ORF">GMD42_10220</name>
</gene>
<reference evidence="1 2" key="1">
    <citation type="journal article" date="2019" name="Nat. Med.">
        <title>A library of human gut bacterial isolates paired with longitudinal multiomics data enables mechanistic microbiome research.</title>
        <authorList>
            <person name="Poyet M."/>
            <person name="Groussin M."/>
            <person name="Gibbons S.M."/>
            <person name="Avila-Pacheco J."/>
            <person name="Jiang X."/>
            <person name="Kearney S.M."/>
            <person name="Perrotta A.R."/>
            <person name="Berdy B."/>
            <person name="Zhao S."/>
            <person name="Lieberman T.D."/>
            <person name="Swanson P.K."/>
            <person name="Smith M."/>
            <person name="Roesemann S."/>
            <person name="Alexander J.E."/>
            <person name="Rich S.A."/>
            <person name="Livny J."/>
            <person name="Vlamakis H."/>
            <person name="Clish C."/>
            <person name="Bullock K."/>
            <person name="Deik A."/>
            <person name="Scott J."/>
            <person name="Pierce K.A."/>
            <person name="Xavier R.J."/>
            <person name="Alm E.J."/>
        </authorList>
    </citation>
    <scope>NUCLEOTIDE SEQUENCE [LARGE SCALE GENOMIC DNA]</scope>
    <source>
        <strain evidence="1 2">BIOML-A2</strain>
    </source>
</reference>
<evidence type="ECO:0000313" key="2">
    <source>
        <dbReference type="Proteomes" id="UP000462362"/>
    </source>
</evidence>
<comment type="caution">
    <text evidence="1">The sequence shown here is derived from an EMBL/GenBank/DDBJ whole genome shotgun (WGS) entry which is preliminary data.</text>
</comment>
<accession>A0A6I3S909</accession>
<proteinExistence type="predicted"/>
<dbReference type="RefSeq" id="WP_155165375.1">
    <property type="nucleotide sequence ID" value="NZ_DBGEHT010000077.1"/>
</dbReference>
<organism evidence="1 2">
    <name type="scientific">Parasutterella excrementihominis</name>
    <dbReference type="NCBI Taxonomy" id="487175"/>
    <lineage>
        <taxon>Bacteria</taxon>
        <taxon>Pseudomonadati</taxon>
        <taxon>Pseudomonadota</taxon>
        <taxon>Betaproteobacteria</taxon>
        <taxon>Burkholderiales</taxon>
        <taxon>Sutterellaceae</taxon>
        <taxon>Parasutterella</taxon>
    </lineage>
</organism>
<dbReference type="AlphaFoldDB" id="A0A6I3S909"/>
<dbReference type="EMBL" id="WNCL01000038">
    <property type="protein sequence ID" value="MTU43978.1"/>
    <property type="molecule type" value="Genomic_DNA"/>
</dbReference>